<evidence type="ECO:0000259" key="9">
    <source>
        <dbReference type="SMART" id="SM00607"/>
    </source>
</evidence>
<dbReference type="InterPro" id="IPR006585">
    <property type="entry name" value="FTP1"/>
</dbReference>
<accession>A0AAJ7SNR2</accession>
<comment type="subunit">
    <text evidence="3">Homotrimer.</text>
</comment>
<proteinExistence type="inferred from homology"/>
<evidence type="ECO:0000256" key="3">
    <source>
        <dbReference type="ARBA" id="ARBA00011233"/>
    </source>
</evidence>
<dbReference type="SUPFAM" id="SSF49785">
    <property type="entry name" value="Galactose-binding domain-like"/>
    <property type="match status" value="2"/>
</dbReference>
<dbReference type="GO" id="GO:0010185">
    <property type="term" value="P:regulation of cellular defense response"/>
    <property type="evidence" value="ECO:0007669"/>
    <property type="project" value="UniProtKB-ARBA"/>
</dbReference>
<evidence type="ECO:0000313" key="10">
    <source>
        <dbReference type="Proteomes" id="UP001318040"/>
    </source>
</evidence>
<evidence type="ECO:0000256" key="5">
    <source>
        <dbReference type="ARBA" id="ARBA00022734"/>
    </source>
</evidence>
<keyword evidence="10" id="KW-1185">Reference proteome</keyword>
<protein>
    <submittedName>
        <fullName evidence="11">Fucolectin-7-like</fullName>
    </submittedName>
</protein>
<sequence>MKLVLVLVVLVQLGECHVTQVKNHGTNTQGADKAITYCGDSWFSLAIDGNTMMCYNRNELYTSSKGGLDQSWWKLDMHKEVDVYAVNITFKNDNKYKHISSEVHIGMSSDDVTKYVKCKTLEEAAPNTVVTFNCKGVKGRYIFFNFTSYTPLSLYEVQVSTAPLLENGMIVVYGEAMQSSTAGPDHNASKAIDSTNGTNFCSGMCSATSYEWEPWFCITLDDVYTVDAVSITNRDDTEGIRLFGVHIKVGEWSNHSKNALCAGDIFVTPGQSVRFPCQSQLGRYVFIVIPGRMDSLSLCQVKLDVRADGSQVNVVY</sequence>
<keyword evidence="5" id="KW-0430">Lectin</keyword>
<dbReference type="SMART" id="SM00607">
    <property type="entry name" value="FTP"/>
    <property type="match status" value="1"/>
</dbReference>
<dbReference type="Pfam" id="PF22633">
    <property type="entry name" value="F5_F8_type_C_2"/>
    <property type="match status" value="2"/>
</dbReference>
<keyword evidence="7" id="KW-1015">Disulfide bond</keyword>
<evidence type="ECO:0000256" key="6">
    <source>
        <dbReference type="ARBA" id="ARBA00022837"/>
    </source>
</evidence>
<dbReference type="Gene3D" id="2.60.120.260">
    <property type="entry name" value="Galactose-binding domain-like"/>
    <property type="match status" value="2"/>
</dbReference>
<evidence type="ECO:0000256" key="1">
    <source>
        <dbReference type="ARBA" id="ARBA00002219"/>
    </source>
</evidence>
<organism evidence="10 11">
    <name type="scientific">Petromyzon marinus</name>
    <name type="common">Sea lamprey</name>
    <dbReference type="NCBI Taxonomy" id="7757"/>
    <lineage>
        <taxon>Eukaryota</taxon>
        <taxon>Metazoa</taxon>
        <taxon>Chordata</taxon>
        <taxon>Craniata</taxon>
        <taxon>Vertebrata</taxon>
        <taxon>Cyclostomata</taxon>
        <taxon>Hyperoartia</taxon>
        <taxon>Petromyzontiformes</taxon>
        <taxon>Petromyzontidae</taxon>
        <taxon>Petromyzon</taxon>
    </lineage>
</organism>
<dbReference type="GO" id="GO:0042806">
    <property type="term" value="F:fucose binding"/>
    <property type="evidence" value="ECO:0007669"/>
    <property type="project" value="UniProtKB-ARBA"/>
</dbReference>
<evidence type="ECO:0000256" key="7">
    <source>
        <dbReference type="ARBA" id="ARBA00023157"/>
    </source>
</evidence>
<evidence type="ECO:0000256" key="4">
    <source>
        <dbReference type="ARBA" id="ARBA00022723"/>
    </source>
</evidence>
<dbReference type="Proteomes" id="UP001318040">
    <property type="component" value="Chromosome 5"/>
</dbReference>
<gene>
    <name evidence="11" type="primary">LOC116938990</name>
</gene>
<evidence type="ECO:0000313" key="11">
    <source>
        <dbReference type="RefSeq" id="XP_032802689.1"/>
    </source>
</evidence>
<evidence type="ECO:0000256" key="2">
    <source>
        <dbReference type="ARBA" id="ARBA00010147"/>
    </source>
</evidence>
<dbReference type="InterPro" id="IPR051941">
    <property type="entry name" value="BG_Antigen-Binding_Lectin"/>
</dbReference>
<keyword evidence="8" id="KW-0732">Signal</keyword>
<keyword evidence="6" id="KW-0106">Calcium</keyword>
<dbReference type="InterPro" id="IPR008979">
    <property type="entry name" value="Galactose-bd-like_sf"/>
</dbReference>
<dbReference type="KEGG" id="pmrn:116938990"/>
<feature type="chain" id="PRO_5042492151" evidence="8">
    <location>
        <begin position="17"/>
        <end position="316"/>
    </location>
</feature>
<comment type="function">
    <text evidence="1">Acts as a defensive agent. Recognizes blood group fucosylated oligosaccharides including A, B, H and Lewis B-type antigens. Does not recognize Lewis A antigen and has low affinity for monovalent haptens.</text>
</comment>
<keyword evidence="4" id="KW-0479">Metal-binding</keyword>
<dbReference type="PANTHER" id="PTHR45713:SF14">
    <property type="entry name" value="FUCOLECTIN-1-LIKE"/>
    <property type="match status" value="1"/>
</dbReference>
<dbReference type="AlphaFoldDB" id="A0AAJ7SNR2"/>
<dbReference type="GO" id="GO:0001868">
    <property type="term" value="P:regulation of complement activation, lectin pathway"/>
    <property type="evidence" value="ECO:0007669"/>
    <property type="project" value="UniProtKB-ARBA"/>
</dbReference>
<dbReference type="GO" id="GO:0046872">
    <property type="term" value="F:metal ion binding"/>
    <property type="evidence" value="ECO:0007669"/>
    <property type="project" value="UniProtKB-KW"/>
</dbReference>
<comment type="similarity">
    <text evidence="2">Belongs to the fucolectin family.</text>
</comment>
<evidence type="ECO:0000256" key="8">
    <source>
        <dbReference type="SAM" id="SignalP"/>
    </source>
</evidence>
<name>A0AAJ7SNR2_PETMA</name>
<feature type="signal peptide" evidence="8">
    <location>
        <begin position="1"/>
        <end position="16"/>
    </location>
</feature>
<dbReference type="RefSeq" id="XP_032802689.1">
    <property type="nucleotide sequence ID" value="XM_032946798.1"/>
</dbReference>
<feature type="domain" description="Fucolectin tachylectin-4 pentraxin-1" evidence="9">
    <location>
        <begin position="165"/>
        <end position="308"/>
    </location>
</feature>
<reference evidence="11" key="1">
    <citation type="submission" date="2025-08" db="UniProtKB">
        <authorList>
            <consortium name="RefSeq"/>
        </authorList>
    </citation>
    <scope>IDENTIFICATION</scope>
    <source>
        <tissue evidence="11">Sperm</tissue>
    </source>
</reference>
<dbReference type="PANTHER" id="PTHR45713">
    <property type="entry name" value="FTP DOMAIN-CONTAINING PROTEIN"/>
    <property type="match status" value="1"/>
</dbReference>